<dbReference type="InterPro" id="IPR025943">
    <property type="entry name" value="Sigma_54_int_dom_ATP-bd_2"/>
</dbReference>
<evidence type="ECO:0000313" key="9">
    <source>
        <dbReference type="Proteomes" id="UP000264445"/>
    </source>
</evidence>
<evidence type="ECO:0000259" key="7">
    <source>
        <dbReference type="PROSITE" id="PS50112"/>
    </source>
</evidence>
<dbReference type="GO" id="GO:0006355">
    <property type="term" value="P:regulation of DNA-templated transcription"/>
    <property type="evidence" value="ECO:0007669"/>
    <property type="project" value="InterPro"/>
</dbReference>
<evidence type="ECO:0000256" key="5">
    <source>
        <dbReference type="ARBA" id="ARBA00023163"/>
    </source>
</evidence>
<dbReference type="InterPro" id="IPR000014">
    <property type="entry name" value="PAS"/>
</dbReference>
<dbReference type="SMART" id="SM00382">
    <property type="entry name" value="AAA"/>
    <property type="match status" value="1"/>
</dbReference>
<evidence type="ECO:0000256" key="1">
    <source>
        <dbReference type="ARBA" id="ARBA00022741"/>
    </source>
</evidence>
<dbReference type="Gene3D" id="3.30.450.20">
    <property type="entry name" value="PAS domain"/>
    <property type="match status" value="1"/>
</dbReference>
<dbReference type="PROSITE" id="PS00688">
    <property type="entry name" value="SIGMA54_INTERACT_3"/>
    <property type="match status" value="1"/>
</dbReference>
<dbReference type="Gene3D" id="3.30.450.40">
    <property type="match status" value="1"/>
</dbReference>
<comment type="caution">
    <text evidence="8">The sequence shown here is derived from an EMBL/GenBank/DDBJ whole genome shotgun (WGS) entry which is preliminary data.</text>
</comment>
<dbReference type="InterPro" id="IPR025944">
    <property type="entry name" value="Sigma_54_int_dom_CS"/>
</dbReference>
<dbReference type="InterPro" id="IPR058031">
    <property type="entry name" value="AAA_lid_NorR"/>
</dbReference>
<proteinExistence type="predicted"/>
<dbReference type="RefSeq" id="WP_278429381.1">
    <property type="nucleotide sequence ID" value="NZ_DOLB01000139.1"/>
</dbReference>
<keyword evidence="4" id="KW-0238">DNA-binding</keyword>
<dbReference type="PANTHER" id="PTHR32071">
    <property type="entry name" value="TRANSCRIPTIONAL REGULATORY PROTEIN"/>
    <property type="match status" value="1"/>
</dbReference>
<dbReference type="AlphaFoldDB" id="A0A357VNL9"/>
<keyword evidence="3" id="KW-0805">Transcription regulation</keyword>
<dbReference type="FunFam" id="3.40.50.300:FF:000006">
    <property type="entry name" value="DNA-binding transcriptional regulator NtrC"/>
    <property type="match status" value="1"/>
</dbReference>
<dbReference type="GO" id="GO:0043565">
    <property type="term" value="F:sequence-specific DNA binding"/>
    <property type="evidence" value="ECO:0007669"/>
    <property type="project" value="InterPro"/>
</dbReference>
<dbReference type="InterPro" id="IPR013767">
    <property type="entry name" value="PAS_fold"/>
</dbReference>
<dbReference type="Pfam" id="PF00989">
    <property type="entry name" value="PAS"/>
    <property type="match status" value="1"/>
</dbReference>
<evidence type="ECO:0000313" key="8">
    <source>
        <dbReference type="EMBL" id="HBT49984.1"/>
    </source>
</evidence>
<dbReference type="InterPro" id="IPR003593">
    <property type="entry name" value="AAA+_ATPase"/>
</dbReference>
<sequence>MKDFISFMEKAWWRYITEGILEEGIREEIKESWKLCREYGVDPFGGVGEILDEKSMKVRLKENEELISVAHPIMEDIYRQVTGSGFLLVLVDKDGYLIDRIGDENIMGETRKLNFVEGALWTEEAVGTNAIALALRLDRPIQLVGAEHYCITHHMATCSAAPIHDEKGNVIGCLDMTGLKEEAHPHNLGVVLAGAYAIEKQLALMRSHKFIDATFDSIHEGMLILDHNFVVQRVNEIALRILNIAPKEIIGRHIQSFVDFDIIKEVLNQSEPYYDVEGAFYSKGRKIPCRINAVPVMANRKTIGTVITFREERYVRNVVNKLAGFRAYYTFEDIVTQDDKMKKVIETAKKAAKSDCSILIEGESGTGKELFAQAIHNYSKRAKGPFVAVNCASIPRELVESELFGYEKGAFTGANKEGKPGKFELADNGTIFLDEIGELPYEVQSKLLRVLDNHRIVRVGGTEEKKLNVRVIAATNRNLSEEVEKKNFRNDLYYRINVIKINIPPLRERKGDIELLAKVFVDRLNKCNNEQKVLSESFIKRLKDYHWPGNVRELQNVINRAYYLAEGEIITEDYFPENIERKNCEEDINVTAVLPFDVIEEKNIKEALRLAKGDVVKAAKMLNLSRATIYRKIKKYKVNLKELSSLVETK</sequence>
<dbReference type="Gene3D" id="3.40.50.300">
    <property type="entry name" value="P-loop containing nucleotide triphosphate hydrolases"/>
    <property type="match status" value="1"/>
</dbReference>
<dbReference type="PROSITE" id="PS00675">
    <property type="entry name" value="SIGMA54_INTERACT_1"/>
    <property type="match status" value="1"/>
</dbReference>
<dbReference type="CDD" id="cd00130">
    <property type="entry name" value="PAS"/>
    <property type="match status" value="1"/>
</dbReference>
<keyword evidence="1" id="KW-0547">Nucleotide-binding</keyword>
<dbReference type="PROSITE" id="PS00676">
    <property type="entry name" value="SIGMA54_INTERACT_2"/>
    <property type="match status" value="1"/>
</dbReference>
<dbReference type="PROSITE" id="PS50045">
    <property type="entry name" value="SIGMA54_INTERACT_4"/>
    <property type="match status" value="1"/>
</dbReference>
<dbReference type="Proteomes" id="UP000264445">
    <property type="component" value="Unassembled WGS sequence"/>
</dbReference>
<organism evidence="8 9">
    <name type="scientific">Caldanaerobacter subterraneus</name>
    <dbReference type="NCBI Taxonomy" id="911092"/>
    <lineage>
        <taxon>Bacteria</taxon>
        <taxon>Bacillati</taxon>
        <taxon>Bacillota</taxon>
        <taxon>Clostridia</taxon>
        <taxon>Thermoanaerobacterales</taxon>
        <taxon>Thermoanaerobacteraceae</taxon>
        <taxon>Caldanaerobacter</taxon>
    </lineage>
</organism>
<dbReference type="InterPro" id="IPR003018">
    <property type="entry name" value="GAF"/>
</dbReference>
<dbReference type="InterPro" id="IPR029016">
    <property type="entry name" value="GAF-like_dom_sf"/>
</dbReference>
<accession>A0A357VNL9</accession>
<dbReference type="InterPro" id="IPR025662">
    <property type="entry name" value="Sigma_54_int_dom_ATP-bd_1"/>
</dbReference>
<dbReference type="SUPFAM" id="SSF55781">
    <property type="entry name" value="GAF domain-like"/>
    <property type="match status" value="1"/>
</dbReference>
<dbReference type="Pfam" id="PF25601">
    <property type="entry name" value="AAA_lid_14"/>
    <property type="match status" value="1"/>
</dbReference>
<gene>
    <name evidence="8" type="ORF">DEA61_09310</name>
</gene>
<dbReference type="Pfam" id="PF01590">
    <property type="entry name" value="GAF"/>
    <property type="match status" value="1"/>
</dbReference>
<reference evidence="8 9" key="1">
    <citation type="journal article" date="2018" name="Nat. Biotechnol.">
        <title>A standardized bacterial taxonomy based on genome phylogeny substantially revises the tree of life.</title>
        <authorList>
            <person name="Parks D.H."/>
            <person name="Chuvochina M."/>
            <person name="Waite D.W."/>
            <person name="Rinke C."/>
            <person name="Skarshewski A."/>
            <person name="Chaumeil P.A."/>
            <person name="Hugenholtz P."/>
        </authorList>
    </citation>
    <scope>NUCLEOTIDE SEQUENCE [LARGE SCALE GENOMIC DNA]</scope>
    <source>
        <strain evidence="8">UBA12544</strain>
    </source>
</reference>
<protein>
    <submittedName>
        <fullName evidence="8">Sigma-54-dependent Fis family transcriptional regulator</fullName>
    </submittedName>
</protein>
<dbReference type="PROSITE" id="PS50112">
    <property type="entry name" value="PAS"/>
    <property type="match status" value="1"/>
</dbReference>
<dbReference type="GO" id="GO:0005524">
    <property type="term" value="F:ATP binding"/>
    <property type="evidence" value="ECO:0007669"/>
    <property type="project" value="UniProtKB-KW"/>
</dbReference>
<dbReference type="EMBL" id="DOLB01000139">
    <property type="protein sequence ID" value="HBT49984.1"/>
    <property type="molecule type" value="Genomic_DNA"/>
</dbReference>
<dbReference type="InterPro" id="IPR002197">
    <property type="entry name" value="HTH_Fis"/>
</dbReference>
<feature type="domain" description="PAS" evidence="7">
    <location>
        <begin position="207"/>
        <end position="260"/>
    </location>
</feature>
<evidence type="ECO:0000256" key="2">
    <source>
        <dbReference type="ARBA" id="ARBA00022840"/>
    </source>
</evidence>
<evidence type="ECO:0000256" key="3">
    <source>
        <dbReference type="ARBA" id="ARBA00023015"/>
    </source>
</evidence>
<feature type="domain" description="Sigma-54 factor interaction" evidence="6">
    <location>
        <begin position="334"/>
        <end position="563"/>
    </location>
</feature>
<name>A0A357VNL9_9THEO</name>
<evidence type="ECO:0000259" key="6">
    <source>
        <dbReference type="PROSITE" id="PS50045"/>
    </source>
</evidence>
<keyword evidence="5" id="KW-0804">Transcription</keyword>
<dbReference type="Pfam" id="PF00158">
    <property type="entry name" value="Sigma54_activat"/>
    <property type="match status" value="1"/>
</dbReference>
<dbReference type="InterPro" id="IPR009057">
    <property type="entry name" value="Homeodomain-like_sf"/>
</dbReference>
<keyword evidence="2" id="KW-0067">ATP-binding</keyword>
<dbReference type="SUPFAM" id="SSF52540">
    <property type="entry name" value="P-loop containing nucleoside triphosphate hydrolases"/>
    <property type="match status" value="1"/>
</dbReference>
<dbReference type="SUPFAM" id="SSF55785">
    <property type="entry name" value="PYP-like sensor domain (PAS domain)"/>
    <property type="match status" value="1"/>
</dbReference>
<dbReference type="PANTHER" id="PTHR32071:SF57">
    <property type="entry name" value="C4-DICARBOXYLATE TRANSPORT TRANSCRIPTIONAL REGULATORY PROTEIN DCTD"/>
    <property type="match status" value="1"/>
</dbReference>
<dbReference type="InterPro" id="IPR002078">
    <property type="entry name" value="Sigma_54_int"/>
</dbReference>
<dbReference type="SMART" id="SM00091">
    <property type="entry name" value="PAS"/>
    <property type="match status" value="1"/>
</dbReference>
<dbReference type="InterPro" id="IPR035965">
    <property type="entry name" value="PAS-like_dom_sf"/>
</dbReference>
<dbReference type="SUPFAM" id="SSF46689">
    <property type="entry name" value="Homeodomain-like"/>
    <property type="match status" value="1"/>
</dbReference>
<dbReference type="CDD" id="cd00009">
    <property type="entry name" value="AAA"/>
    <property type="match status" value="1"/>
</dbReference>
<dbReference type="Gene3D" id="1.10.10.60">
    <property type="entry name" value="Homeodomain-like"/>
    <property type="match status" value="1"/>
</dbReference>
<evidence type="ECO:0000256" key="4">
    <source>
        <dbReference type="ARBA" id="ARBA00023125"/>
    </source>
</evidence>
<dbReference type="PRINTS" id="PR01590">
    <property type="entry name" value="HTHFIS"/>
</dbReference>
<dbReference type="InterPro" id="IPR027417">
    <property type="entry name" value="P-loop_NTPase"/>
</dbReference>
<dbReference type="Pfam" id="PF02954">
    <property type="entry name" value="HTH_8"/>
    <property type="match status" value="1"/>
</dbReference>
<dbReference type="Gene3D" id="1.10.8.60">
    <property type="match status" value="1"/>
</dbReference>